<organism evidence="2 3">
    <name type="scientific">Streptococcus ferus</name>
    <dbReference type="NCBI Taxonomy" id="1345"/>
    <lineage>
        <taxon>Bacteria</taxon>
        <taxon>Bacillati</taxon>
        <taxon>Bacillota</taxon>
        <taxon>Bacilli</taxon>
        <taxon>Lactobacillales</taxon>
        <taxon>Streptococcaceae</taxon>
        <taxon>Streptococcus</taxon>
    </lineage>
</organism>
<dbReference type="OrthoDB" id="9784166at2"/>
<accession>A0A2X3VIF3</accession>
<protein>
    <submittedName>
        <fullName evidence="2">Glycoprotein endopeptidase</fullName>
    </submittedName>
</protein>
<dbReference type="STRING" id="1123303.GCA_000372425_01333"/>
<dbReference type="NCBIfam" id="TIGR03725">
    <property type="entry name" value="T6A_YeaZ"/>
    <property type="match status" value="1"/>
</dbReference>
<dbReference type="InterPro" id="IPR043129">
    <property type="entry name" value="ATPase_NBD"/>
</dbReference>
<dbReference type="SUPFAM" id="SSF53067">
    <property type="entry name" value="Actin-like ATPase domain"/>
    <property type="match status" value="2"/>
</dbReference>
<feature type="domain" description="Gcp-like" evidence="1">
    <location>
        <begin position="31"/>
        <end position="213"/>
    </location>
</feature>
<sequence>MKVLSLDTSSKALSVALLEDDQLLAETTLNVTKNHSISLMPTVDFLFASLEMSPQALDRIVVAQGPGSYTGLRVAVATAKTLAYSLGIDLVGLSSLQAIALNCPFDGLVIPLMDARRQNVYVGFYKEGKAVAPDRHTSIESVLERVGQEEKLMFVGEVAPFGQRIAELVPQAKVAEVLPSAYQLGKLGQELEPSDSHSFVPDYLKKVEAEEKWLENHAASSLDYIRRV</sequence>
<dbReference type="InterPro" id="IPR022496">
    <property type="entry name" value="T6A_TsaB"/>
</dbReference>
<evidence type="ECO:0000259" key="1">
    <source>
        <dbReference type="Pfam" id="PF00814"/>
    </source>
</evidence>
<dbReference type="AlphaFoldDB" id="A0A2X3VIF3"/>
<evidence type="ECO:0000313" key="2">
    <source>
        <dbReference type="EMBL" id="SQF41074.1"/>
    </source>
</evidence>
<keyword evidence="3" id="KW-1185">Reference proteome</keyword>
<proteinExistence type="predicted"/>
<dbReference type="EMBL" id="LS483343">
    <property type="protein sequence ID" value="SQF41074.1"/>
    <property type="molecule type" value="Genomic_DNA"/>
</dbReference>
<dbReference type="GO" id="GO:0002949">
    <property type="term" value="P:tRNA threonylcarbamoyladenosine modification"/>
    <property type="evidence" value="ECO:0007669"/>
    <property type="project" value="InterPro"/>
</dbReference>
<name>A0A2X3VIF3_9STRE</name>
<evidence type="ECO:0000313" key="3">
    <source>
        <dbReference type="Proteomes" id="UP000249495"/>
    </source>
</evidence>
<dbReference type="InterPro" id="IPR000905">
    <property type="entry name" value="Gcp-like_dom"/>
</dbReference>
<dbReference type="Gene3D" id="3.30.420.40">
    <property type="match status" value="2"/>
</dbReference>
<dbReference type="PANTHER" id="PTHR11735">
    <property type="entry name" value="TRNA N6-ADENOSINE THREONYLCARBAMOYLTRANSFERASE"/>
    <property type="match status" value="1"/>
</dbReference>
<dbReference type="GO" id="GO:0005829">
    <property type="term" value="C:cytosol"/>
    <property type="evidence" value="ECO:0007669"/>
    <property type="project" value="TreeGrafter"/>
</dbReference>
<dbReference type="RefSeq" id="WP_018030654.1">
    <property type="nucleotide sequence ID" value="NZ_JBCLUB010000005.1"/>
</dbReference>
<gene>
    <name evidence="2" type="primary">ydiC</name>
    <name evidence="2" type="ORF">NCTC12278_01671</name>
</gene>
<dbReference type="Proteomes" id="UP000249495">
    <property type="component" value="Chromosome 1"/>
</dbReference>
<dbReference type="PANTHER" id="PTHR11735:SF11">
    <property type="entry name" value="TRNA THREONYLCARBAMOYLADENOSINE BIOSYNTHESIS PROTEIN TSAB"/>
    <property type="match status" value="1"/>
</dbReference>
<dbReference type="CDD" id="cd24032">
    <property type="entry name" value="ASKHA_NBD_TsaB"/>
    <property type="match status" value="1"/>
</dbReference>
<dbReference type="KEGG" id="sfer:NCTC12278_01671"/>
<dbReference type="Pfam" id="PF00814">
    <property type="entry name" value="TsaD"/>
    <property type="match status" value="1"/>
</dbReference>
<reference evidence="2 3" key="1">
    <citation type="submission" date="2018-06" db="EMBL/GenBank/DDBJ databases">
        <authorList>
            <consortium name="Pathogen Informatics"/>
            <person name="Doyle S."/>
        </authorList>
    </citation>
    <scope>NUCLEOTIDE SEQUENCE [LARGE SCALE GENOMIC DNA]</scope>
    <source>
        <strain evidence="2 3">NCTC12278</strain>
    </source>
</reference>